<feature type="region of interest" description="Disordered" evidence="1">
    <location>
        <begin position="1"/>
        <end position="50"/>
    </location>
</feature>
<keyword evidence="3" id="KW-1185">Reference proteome</keyword>
<protein>
    <submittedName>
        <fullName evidence="2">Uncharacterized protein</fullName>
    </submittedName>
</protein>
<name>A0AA38BP75_TAXCH</name>
<feature type="non-terminal residue" evidence="2">
    <location>
        <position position="87"/>
    </location>
</feature>
<proteinExistence type="predicted"/>
<accession>A0AA38BP75</accession>
<feature type="compositionally biased region" description="Polar residues" evidence="1">
    <location>
        <begin position="39"/>
        <end position="50"/>
    </location>
</feature>
<evidence type="ECO:0000256" key="1">
    <source>
        <dbReference type="SAM" id="MobiDB-lite"/>
    </source>
</evidence>
<gene>
    <name evidence="2" type="ORF">KI387_032422</name>
</gene>
<dbReference type="AlphaFoldDB" id="A0AA38BP75"/>
<reference evidence="2 3" key="1">
    <citation type="journal article" date="2021" name="Nat. Plants">
        <title>The Taxus genome provides insights into paclitaxel biosynthesis.</title>
        <authorList>
            <person name="Xiong X."/>
            <person name="Gou J."/>
            <person name="Liao Q."/>
            <person name="Li Y."/>
            <person name="Zhou Q."/>
            <person name="Bi G."/>
            <person name="Li C."/>
            <person name="Du R."/>
            <person name="Wang X."/>
            <person name="Sun T."/>
            <person name="Guo L."/>
            <person name="Liang H."/>
            <person name="Lu P."/>
            <person name="Wu Y."/>
            <person name="Zhang Z."/>
            <person name="Ro D.K."/>
            <person name="Shang Y."/>
            <person name="Huang S."/>
            <person name="Yan J."/>
        </authorList>
    </citation>
    <scope>NUCLEOTIDE SEQUENCE [LARGE SCALE GENOMIC DNA]</scope>
    <source>
        <strain evidence="2">Ta-2019</strain>
    </source>
</reference>
<feature type="non-terminal residue" evidence="2">
    <location>
        <position position="1"/>
    </location>
</feature>
<organism evidence="2 3">
    <name type="scientific">Taxus chinensis</name>
    <name type="common">Chinese yew</name>
    <name type="synonym">Taxus wallichiana var. chinensis</name>
    <dbReference type="NCBI Taxonomy" id="29808"/>
    <lineage>
        <taxon>Eukaryota</taxon>
        <taxon>Viridiplantae</taxon>
        <taxon>Streptophyta</taxon>
        <taxon>Embryophyta</taxon>
        <taxon>Tracheophyta</taxon>
        <taxon>Spermatophyta</taxon>
        <taxon>Pinopsida</taxon>
        <taxon>Pinidae</taxon>
        <taxon>Conifers II</taxon>
        <taxon>Cupressales</taxon>
        <taxon>Taxaceae</taxon>
        <taxon>Taxus</taxon>
    </lineage>
</organism>
<evidence type="ECO:0000313" key="2">
    <source>
        <dbReference type="EMBL" id="KAH9288305.1"/>
    </source>
</evidence>
<evidence type="ECO:0000313" key="3">
    <source>
        <dbReference type="Proteomes" id="UP000824469"/>
    </source>
</evidence>
<dbReference type="EMBL" id="JAHRHJ020003813">
    <property type="protein sequence ID" value="KAH9288305.1"/>
    <property type="molecule type" value="Genomic_DNA"/>
</dbReference>
<dbReference type="Proteomes" id="UP000824469">
    <property type="component" value="Unassembled WGS sequence"/>
</dbReference>
<sequence>DFVGVGAKKDYNRSSGGSATGHHGPDISRKTTSFKDILENSSGRSSGKQTTSNLAYLVDLAEDIPSVTIENPEVEEYFKNLSRDAVI</sequence>
<comment type="caution">
    <text evidence="2">The sequence shown here is derived from an EMBL/GenBank/DDBJ whole genome shotgun (WGS) entry which is preliminary data.</text>
</comment>